<evidence type="ECO:0000313" key="4">
    <source>
        <dbReference type="EMBL" id="MBD8892289.1"/>
    </source>
</evidence>
<dbReference type="InterPro" id="IPR018321">
    <property type="entry name" value="Glucosamine6P_isomerase_CS"/>
</dbReference>
<dbReference type="Pfam" id="PF01182">
    <property type="entry name" value="Glucosamine_iso"/>
    <property type="match status" value="1"/>
</dbReference>
<evidence type="ECO:0000313" key="5">
    <source>
        <dbReference type="Proteomes" id="UP000632063"/>
    </source>
</evidence>
<organism evidence="4 5">
    <name type="scientific">Roseibium litorale</name>
    <dbReference type="NCBI Taxonomy" id="2803841"/>
    <lineage>
        <taxon>Bacteria</taxon>
        <taxon>Pseudomonadati</taxon>
        <taxon>Pseudomonadota</taxon>
        <taxon>Alphaproteobacteria</taxon>
        <taxon>Hyphomicrobiales</taxon>
        <taxon>Stappiaceae</taxon>
        <taxon>Roseibium</taxon>
    </lineage>
</organism>
<dbReference type="Gene3D" id="3.40.50.1360">
    <property type="match status" value="1"/>
</dbReference>
<dbReference type="Proteomes" id="UP000632063">
    <property type="component" value="Unassembled WGS sequence"/>
</dbReference>
<dbReference type="EC" id="3.5.99.6" evidence="2"/>
<dbReference type="InterPro" id="IPR004547">
    <property type="entry name" value="Glucosamine6P_isomerase"/>
</dbReference>
<accession>A0ABR9CNU2</accession>
<sequence length="237" mass="24789">MHETAASAAGHVAELVRAQVRSKPGSVLGLATGATMESVYADLVSSVRSGALSLSQVTTFNLDEYAGLTASHPGSYRGTMNALLFDHTDIDKNRCFLPDGTASDLTAEADRYEALIAERGPVDLQLLGIGRNGHIGFNEPGSDLESRTRLVDLHPSTQEANKSFFSGEAVPSQALTMGIATILSARTIVVLATGEAKAEAVAKALSGCFDATCPASALMSHAHVHWVLDRAAAQLLA</sequence>
<keyword evidence="1 4" id="KW-0378">Hydrolase</keyword>
<dbReference type="NCBIfam" id="TIGR00502">
    <property type="entry name" value="nagB"/>
    <property type="match status" value="1"/>
</dbReference>
<dbReference type="InterPro" id="IPR006148">
    <property type="entry name" value="Glc/Gal-6P_isomerase"/>
</dbReference>
<evidence type="ECO:0000256" key="1">
    <source>
        <dbReference type="ARBA" id="ARBA00022801"/>
    </source>
</evidence>
<keyword evidence="5" id="KW-1185">Reference proteome</keyword>
<dbReference type="SUPFAM" id="SSF100950">
    <property type="entry name" value="NagB/RpiA/CoA transferase-like"/>
    <property type="match status" value="1"/>
</dbReference>
<evidence type="ECO:0000259" key="3">
    <source>
        <dbReference type="Pfam" id="PF01182"/>
    </source>
</evidence>
<name>A0ABR9CNU2_9HYPH</name>
<dbReference type="PROSITE" id="PS01161">
    <property type="entry name" value="GLC_GALNAC_ISOMERASE"/>
    <property type="match status" value="1"/>
</dbReference>
<dbReference type="PANTHER" id="PTHR11280">
    <property type="entry name" value="GLUCOSAMINE-6-PHOSPHATE ISOMERASE"/>
    <property type="match status" value="1"/>
</dbReference>
<reference evidence="5" key="1">
    <citation type="submission" date="2020-09" db="EMBL/GenBank/DDBJ databases">
        <title>The genome sequence of strain Labrenzia suaedae 4C16A.</title>
        <authorList>
            <person name="Liu Y."/>
        </authorList>
    </citation>
    <scope>NUCLEOTIDE SEQUENCE [LARGE SCALE GENOMIC DNA]</scope>
    <source>
        <strain evidence="5">4C16A</strain>
    </source>
</reference>
<proteinExistence type="predicted"/>
<dbReference type="CDD" id="cd01399">
    <property type="entry name" value="GlcN6P_deaminase"/>
    <property type="match status" value="1"/>
</dbReference>
<dbReference type="InterPro" id="IPR037171">
    <property type="entry name" value="NagB/RpiA_transferase-like"/>
</dbReference>
<feature type="domain" description="Glucosamine/galactosamine-6-phosphate isomerase" evidence="3">
    <location>
        <begin position="3"/>
        <end position="226"/>
    </location>
</feature>
<dbReference type="EMBL" id="JACYXI010000007">
    <property type="protein sequence ID" value="MBD8892289.1"/>
    <property type="molecule type" value="Genomic_DNA"/>
</dbReference>
<gene>
    <name evidence="4" type="primary">nagB</name>
    <name evidence="4" type="ORF">IG616_12070</name>
</gene>
<comment type="caution">
    <text evidence="4">The sequence shown here is derived from an EMBL/GenBank/DDBJ whole genome shotgun (WGS) entry which is preliminary data.</text>
</comment>
<protein>
    <recommendedName>
        <fullName evidence="2">Glucosamine-6-phosphate deaminase</fullName>
        <ecNumber evidence="2">3.5.99.6</ecNumber>
    </recommendedName>
</protein>
<dbReference type="PANTHER" id="PTHR11280:SF5">
    <property type="entry name" value="GLUCOSAMINE-6-PHOSPHATE ISOMERASE"/>
    <property type="match status" value="1"/>
</dbReference>
<reference evidence="4 5" key="2">
    <citation type="journal article" date="2021" name="Int. J. Syst. Evol. Microbiol.">
        <title>Roseibium litorale sp. nov., isolated from a tidal flat sediment and proposal for the reclassification of Labrenzia polysiphoniae as Roseibium polysiphoniae comb. nov.</title>
        <authorList>
            <person name="Liu Y."/>
            <person name="Pei T."/>
            <person name="Du J."/>
            <person name="Chao M."/>
            <person name="Deng M.R."/>
            <person name="Zhu H."/>
        </authorList>
    </citation>
    <scope>NUCLEOTIDE SEQUENCE [LARGE SCALE GENOMIC DNA]</scope>
    <source>
        <strain evidence="4 5">4C16A</strain>
    </source>
</reference>
<dbReference type="GO" id="GO:0004342">
    <property type="term" value="F:glucosamine-6-phosphate deaminase activity"/>
    <property type="evidence" value="ECO:0007669"/>
    <property type="project" value="UniProtKB-EC"/>
</dbReference>
<evidence type="ECO:0000256" key="2">
    <source>
        <dbReference type="NCBIfam" id="TIGR00502"/>
    </source>
</evidence>